<dbReference type="AlphaFoldDB" id="A0A6M8HFA7"/>
<accession>A0A6M8HFA7</accession>
<dbReference type="Proteomes" id="UP000500767">
    <property type="component" value="Chromosome"/>
</dbReference>
<protein>
    <submittedName>
        <fullName evidence="1">Uncharacterized protein</fullName>
    </submittedName>
</protein>
<dbReference type="RefSeq" id="WP_171836076.1">
    <property type="nucleotide sequence ID" value="NZ_CP053708.1"/>
</dbReference>
<evidence type="ECO:0000313" key="1">
    <source>
        <dbReference type="EMBL" id="QKE88990.1"/>
    </source>
</evidence>
<dbReference type="EMBL" id="CP053708">
    <property type="protein sequence ID" value="QKE88990.1"/>
    <property type="molecule type" value="Genomic_DNA"/>
</dbReference>
<name>A0A6M8HFA7_9PROT</name>
<sequence length="809" mass="89555">MLTREQLSLLAPVVDDAVVLRDDVYRLCLMPGYDVPLVNSEGPLKAFAEGWRPGRVLTVLCPVLLLEFLHENGRAGFWLLDTDGVFIGNDFAALPAPLFETVCRRGRPILNWLRAMAMPGISCVQPASVTALLLVHLDIRRELARTICAVDLTGTLSDAALGPVEDRSRILPDADVRRAPPDDFAITQGGRPIQVGPGWRVERVTTLFAPVIVLELLHEDGGQGVWYVDRQIEMLGNSALQLAGAMRLHLQCLCMPLFDELRERVIMAPALPLTAETRHFLDMAQLSRDDLLSFYFLCAGLNDRLPHSWALTDLPPPPMSYSAPVSSGGKVLIDPDHTRRTCQRFLRDELLRQVGIGTMIWPSPVDGQDIAVVPKTFYIDDLCFAYQLHDERYGLTFYVFGLEGFFRSFALYFPSADLVVGADAAQLQVAHRYTEKAGQLLLRHVTLYGPDLVQSLQQPPAEIVHAFRGLHAIHLGHFLWQDLSGLSYLVDAFPAEDLPRCYVFDTLHHPEIYGPIDEIFPELAGRIVRIAGSFGAHIPQFYRDRQSVIKSTGISVPGQVGRRIIASLRRSARWQEPIARAAQARAEGAVVVVGLRIGNRTIEDMGGFTERLVDMLAHRLGTVTIVIDGHNSIGDEPGLTYASFGDTLGGGSSFMQRELAIVDGLERRYRETAVTIVNNIDRPVQESIVWCSEADFFVAPWGAALAKYRWVCNTPGLATVGRWNLERRHDLGIYNHPAAMDDPTPMLFNPVEAVTDIAEPDAADADRSNYTLDEAIVFAQIRTLVADHVEPRLNPRVAAPGEQAGVQAA</sequence>
<proteinExistence type="predicted"/>
<organism evidence="1 2">
    <name type="scientific">Lichenicola cladoniae</name>
    <dbReference type="NCBI Taxonomy" id="1484109"/>
    <lineage>
        <taxon>Bacteria</taxon>
        <taxon>Pseudomonadati</taxon>
        <taxon>Pseudomonadota</taxon>
        <taxon>Alphaproteobacteria</taxon>
        <taxon>Acetobacterales</taxon>
        <taxon>Acetobacteraceae</taxon>
        <taxon>Lichenicola</taxon>
    </lineage>
</organism>
<reference evidence="1 2" key="1">
    <citation type="journal article" date="2014" name="World J. Microbiol. Biotechnol.">
        <title>Biodiversity and physiological characteristics of Antarctic and Arctic lichens-associated bacteria.</title>
        <authorList>
            <person name="Lee Y.M."/>
            <person name="Kim E.H."/>
            <person name="Lee H.K."/>
            <person name="Hong S.G."/>
        </authorList>
    </citation>
    <scope>NUCLEOTIDE SEQUENCE [LARGE SCALE GENOMIC DNA]</scope>
    <source>
        <strain evidence="1 2">PAMC 26569</strain>
    </source>
</reference>
<keyword evidence="2" id="KW-1185">Reference proteome</keyword>
<gene>
    <name evidence="1" type="ORF">HN018_02060</name>
</gene>
<evidence type="ECO:0000313" key="2">
    <source>
        <dbReference type="Proteomes" id="UP000500767"/>
    </source>
</evidence>
<dbReference type="KEGG" id="lck:HN018_02060"/>